<gene>
    <name evidence="1" type="ORF">IFM89_037119</name>
</gene>
<dbReference type="EMBL" id="JADFTS010000009">
    <property type="protein sequence ID" value="KAF9590724.1"/>
    <property type="molecule type" value="Genomic_DNA"/>
</dbReference>
<accession>A0A835LG96</accession>
<proteinExistence type="predicted"/>
<sequence>MNVAERRGGRKSLKERLGIAGIGCCAGAGWSCRATSDISVREEDEEEERHLQGEEPTNLADIPEEVNAISQVFTTEATEVPTGMNLGTALAAEREYRETHEGESDRLLEPIGGAVSKRLRVSLMRLLEEGDGVGDEGREKKEGRGKEDGGGEVMVLVAFVWEEEKVLLSSHVGIHFAGCVQGSCG</sequence>
<protein>
    <submittedName>
        <fullName evidence="1">Uncharacterized protein</fullName>
    </submittedName>
</protein>
<reference evidence="1 2" key="1">
    <citation type="submission" date="2020-10" db="EMBL/GenBank/DDBJ databases">
        <title>The Coptis chinensis genome and diversification of protoberbering-type alkaloids.</title>
        <authorList>
            <person name="Wang B."/>
            <person name="Shu S."/>
            <person name="Song C."/>
            <person name="Liu Y."/>
        </authorList>
    </citation>
    <scope>NUCLEOTIDE SEQUENCE [LARGE SCALE GENOMIC DNA]</scope>
    <source>
        <strain evidence="1">HL-2020</strain>
        <tissue evidence="1">Leaf</tissue>
    </source>
</reference>
<comment type="caution">
    <text evidence="1">The sequence shown here is derived from an EMBL/GenBank/DDBJ whole genome shotgun (WGS) entry which is preliminary data.</text>
</comment>
<dbReference type="AlphaFoldDB" id="A0A835LG96"/>
<dbReference type="Proteomes" id="UP000631114">
    <property type="component" value="Unassembled WGS sequence"/>
</dbReference>
<keyword evidence="2" id="KW-1185">Reference proteome</keyword>
<name>A0A835LG96_9MAGN</name>
<evidence type="ECO:0000313" key="2">
    <source>
        <dbReference type="Proteomes" id="UP000631114"/>
    </source>
</evidence>
<evidence type="ECO:0000313" key="1">
    <source>
        <dbReference type="EMBL" id="KAF9590724.1"/>
    </source>
</evidence>
<organism evidence="1 2">
    <name type="scientific">Coptis chinensis</name>
    <dbReference type="NCBI Taxonomy" id="261450"/>
    <lineage>
        <taxon>Eukaryota</taxon>
        <taxon>Viridiplantae</taxon>
        <taxon>Streptophyta</taxon>
        <taxon>Embryophyta</taxon>
        <taxon>Tracheophyta</taxon>
        <taxon>Spermatophyta</taxon>
        <taxon>Magnoliopsida</taxon>
        <taxon>Ranunculales</taxon>
        <taxon>Ranunculaceae</taxon>
        <taxon>Coptidoideae</taxon>
        <taxon>Coptis</taxon>
    </lineage>
</organism>